<reference evidence="1 2" key="1">
    <citation type="submission" date="2020-08" db="EMBL/GenBank/DDBJ databases">
        <title>Genomic Encyclopedia of Type Strains, Phase IV (KMG-IV): sequencing the most valuable type-strain genomes for metagenomic binning, comparative biology and taxonomic classification.</title>
        <authorList>
            <person name="Goeker M."/>
        </authorList>
    </citation>
    <scope>NUCLEOTIDE SEQUENCE [LARGE SCALE GENOMIC DNA]</scope>
    <source>
        <strain evidence="1 2">DSM 29007</strain>
    </source>
</reference>
<protein>
    <submittedName>
        <fullName evidence="1">Uncharacterized protein YecE (DUF72 family)</fullName>
    </submittedName>
</protein>
<sequence>MASRQGTGHTYVGISGWTYAGWRGVFYPQGLARRRELAWAASRMNTIEINGSFYSLQRPSSYRAWYEAVPDDFRFAVKGSRFITHLKKLKDVDDALANFLASGVLCLSHKLGPVLWQFPERMKFDEARFADFLARLPRTHAEASAIARGHDARLDGRAWTEPEHDGPIRHAFEVRHPGFLSPAFVDLLRAHNAAFVFADTAGKWPYAEDVTGDFVYVRLHGAEELYASGYRDDQLDWWAARIREWRRGRHPGDAACVAPRAPDDPAGRDVFVYFDNDAKVHAPFDALRLAERLR</sequence>
<evidence type="ECO:0000313" key="1">
    <source>
        <dbReference type="EMBL" id="MBB6070792.1"/>
    </source>
</evidence>
<accession>A0A841GYG5</accession>
<organism evidence="1 2">
    <name type="scientific">Longimicrobium terrae</name>
    <dbReference type="NCBI Taxonomy" id="1639882"/>
    <lineage>
        <taxon>Bacteria</taxon>
        <taxon>Pseudomonadati</taxon>
        <taxon>Gemmatimonadota</taxon>
        <taxon>Longimicrobiia</taxon>
        <taxon>Longimicrobiales</taxon>
        <taxon>Longimicrobiaceae</taxon>
        <taxon>Longimicrobium</taxon>
    </lineage>
</organism>
<dbReference type="EMBL" id="JACHIA010000006">
    <property type="protein sequence ID" value="MBB6070792.1"/>
    <property type="molecule type" value="Genomic_DNA"/>
</dbReference>
<dbReference type="SUPFAM" id="SSF117396">
    <property type="entry name" value="TM1631-like"/>
    <property type="match status" value="1"/>
</dbReference>
<dbReference type="RefSeq" id="WP_170033101.1">
    <property type="nucleotide sequence ID" value="NZ_JABDTL010000001.1"/>
</dbReference>
<proteinExistence type="predicted"/>
<dbReference type="InterPro" id="IPR002763">
    <property type="entry name" value="DUF72"/>
</dbReference>
<evidence type="ECO:0000313" key="2">
    <source>
        <dbReference type="Proteomes" id="UP000582837"/>
    </source>
</evidence>
<dbReference type="Gene3D" id="3.20.20.410">
    <property type="entry name" value="Protein of unknown function UPF0759"/>
    <property type="match status" value="1"/>
</dbReference>
<keyword evidence="2" id="KW-1185">Reference proteome</keyword>
<dbReference type="InterPro" id="IPR036520">
    <property type="entry name" value="UPF0759_sf"/>
</dbReference>
<dbReference type="Proteomes" id="UP000582837">
    <property type="component" value="Unassembled WGS sequence"/>
</dbReference>
<dbReference type="Pfam" id="PF01904">
    <property type="entry name" value="DUF72"/>
    <property type="match status" value="1"/>
</dbReference>
<dbReference type="PANTHER" id="PTHR30348:SF4">
    <property type="entry name" value="DUF72 DOMAIN-CONTAINING PROTEIN"/>
    <property type="match status" value="1"/>
</dbReference>
<dbReference type="PANTHER" id="PTHR30348">
    <property type="entry name" value="UNCHARACTERIZED PROTEIN YECE"/>
    <property type="match status" value="1"/>
</dbReference>
<dbReference type="AlphaFoldDB" id="A0A841GYG5"/>
<comment type="caution">
    <text evidence="1">The sequence shown here is derived from an EMBL/GenBank/DDBJ whole genome shotgun (WGS) entry which is preliminary data.</text>
</comment>
<gene>
    <name evidence="1" type="ORF">HNQ61_002414</name>
</gene>
<name>A0A841GYG5_9BACT</name>